<comment type="caution">
    <text evidence="1">The sequence shown here is derived from an EMBL/GenBank/DDBJ whole genome shotgun (WGS) entry which is preliminary data.</text>
</comment>
<evidence type="ECO:0000313" key="1">
    <source>
        <dbReference type="EMBL" id="KAG0314614.1"/>
    </source>
</evidence>
<keyword evidence="2" id="KW-1185">Reference proteome</keyword>
<organism evidence="1 2">
    <name type="scientific">Linnemannia gamsii</name>
    <dbReference type="NCBI Taxonomy" id="64522"/>
    <lineage>
        <taxon>Eukaryota</taxon>
        <taxon>Fungi</taxon>
        <taxon>Fungi incertae sedis</taxon>
        <taxon>Mucoromycota</taxon>
        <taxon>Mortierellomycotina</taxon>
        <taxon>Mortierellomycetes</taxon>
        <taxon>Mortierellales</taxon>
        <taxon>Mortierellaceae</taxon>
        <taxon>Linnemannia</taxon>
    </lineage>
</organism>
<dbReference type="EMBL" id="JAAAIN010000430">
    <property type="protein sequence ID" value="KAG0314614.1"/>
    <property type="molecule type" value="Genomic_DNA"/>
</dbReference>
<dbReference type="AlphaFoldDB" id="A0A9P6UQ21"/>
<gene>
    <name evidence="1" type="ORF">BGZ97_009115</name>
</gene>
<proteinExistence type="predicted"/>
<accession>A0A9P6UQ21</accession>
<sequence length="105" mass="12053">MCFASYYIPISCHTYNEEDINAMTIQGVYLEPLRLHTSEFSVFDQRFGNKIVAMYEINYAEIVSGYLGSEDEWDDTVYYYGTSHCGCLGQRIVNPGNDRIPKRSA</sequence>
<dbReference type="OrthoDB" id="2406351at2759"/>
<evidence type="ECO:0000313" key="2">
    <source>
        <dbReference type="Proteomes" id="UP000823405"/>
    </source>
</evidence>
<protein>
    <submittedName>
        <fullName evidence="1">Uncharacterized protein</fullName>
    </submittedName>
</protein>
<reference evidence="1" key="1">
    <citation type="journal article" date="2020" name="Fungal Divers.">
        <title>Resolving the Mortierellaceae phylogeny through synthesis of multi-gene phylogenetics and phylogenomics.</title>
        <authorList>
            <person name="Vandepol N."/>
            <person name="Liber J."/>
            <person name="Desiro A."/>
            <person name="Na H."/>
            <person name="Kennedy M."/>
            <person name="Barry K."/>
            <person name="Grigoriev I.V."/>
            <person name="Miller A.N."/>
            <person name="O'Donnell K."/>
            <person name="Stajich J.E."/>
            <person name="Bonito G."/>
        </authorList>
    </citation>
    <scope>NUCLEOTIDE SEQUENCE</scope>
    <source>
        <strain evidence="1">NVP60</strain>
    </source>
</reference>
<name>A0A9P6UQ21_9FUNG</name>
<dbReference type="Proteomes" id="UP000823405">
    <property type="component" value="Unassembled WGS sequence"/>
</dbReference>